<keyword evidence="1" id="KW-0812">Transmembrane</keyword>
<dbReference type="AlphaFoldDB" id="Q22WA6"/>
<dbReference type="InParanoid" id="Q22WA6"/>
<dbReference type="EMBL" id="GG662820">
    <property type="protein sequence ID" value="EAR89511.2"/>
    <property type="molecule type" value="Genomic_DNA"/>
</dbReference>
<feature type="domain" description="DOMON" evidence="2">
    <location>
        <begin position="82"/>
        <end position="198"/>
    </location>
</feature>
<dbReference type="CDD" id="cd09631">
    <property type="entry name" value="DOMON_DOH"/>
    <property type="match status" value="1"/>
</dbReference>
<keyword evidence="1" id="KW-0472">Membrane</keyword>
<accession>Q22WA6</accession>
<feature type="transmembrane region" description="Helical" evidence="1">
    <location>
        <begin position="56"/>
        <end position="74"/>
    </location>
</feature>
<proteinExistence type="predicted"/>
<sequence>MIILRNKHEIQSNFQATQLAFALNCRQYRCRSIIKQLIKLLNFIFRISQMDKQNRMIKQLFCILGLLVAASIAGSPNRILFGPHTVTYTITNNVLQVQIQANNNGWVAFGWGDSMINSDIVVVRNDGTLKVEDRFSTVRGVAPLLDVAQGGTQDWTLVTGGFQNGSWDITIQRTLTTSDNKDYQLINGKRYDTLFAIGNEMSFTQKHKFFWEYEDIKYSDEQLGDQDGAGSKLTAIFTIVFTIIFYVIM</sequence>
<dbReference type="PROSITE" id="PS50836">
    <property type="entry name" value="DOMON"/>
    <property type="match status" value="1"/>
</dbReference>
<protein>
    <submittedName>
        <fullName evidence="3">DOMON domain protein</fullName>
    </submittedName>
</protein>
<evidence type="ECO:0000313" key="4">
    <source>
        <dbReference type="Proteomes" id="UP000009168"/>
    </source>
</evidence>
<evidence type="ECO:0000256" key="1">
    <source>
        <dbReference type="SAM" id="Phobius"/>
    </source>
</evidence>
<dbReference type="KEGG" id="tet:TTHERM_00158280"/>
<gene>
    <name evidence="3" type="ORF">TTHERM_00158280</name>
</gene>
<evidence type="ECO:0000259" key="2">
    <source>
        <dbReference type="PROSITE" id="PS50836"/>
    </source>
</evidence>
<feature type="transmembrane region" description="Helical" evidence="1">
    <location>
        <begin position="229"/>
        <end position="248"/>
    </location>
</feature>
<organism evidence="3 4">
    <name type="scientific">Tetrahymena thermophila (strain SB210)</name>
    <dbReference type="NCBI Taxonomy" id="312017"/>
    <lineage>
        <taxon>Eukaryota</taxon>
        <taxon>Sar</taxon>
        <taxon>Alveolata</taxon>
        <taxon>Ciliophora</taxon>
        <taxon>Intramacronucleata</taxon>
        <taxon>Oligohymenophorea</taxon>
        <taxon>Hymenostomatida</taxon>
        <taxon>Tetrahymenina</taxon>
        <taxon>Tetrahymenidae</taxon>
        <taxon>Tetrahymena</taxon>
    </lineage>
</organism>
<name>Q22WA6_TETTS</name>
<keyword evidence="4" id="KW-1185">Reference proteome</keyword>
<dbReference type="RefSeq" id="XP_001009756.2">
    <property type="nucleotide sequence ID" value="XM_001009756.3"/>
</dbReference>
<keyword evidence="1" id="KW-1133">Transmembrane helix</keyword>
<dbReference type="OrthoDB" id="325851at2759"/>
<evidence type="ECO:0000313" key="3">
    <source>
        <dbReference type="EMBL" id="EAR89511.2"/>
    </source>
</evidence>
<dbReference type="Pfam" id="PF03351">
    <property type="entry name" value="DOMON"/>
    <property type="match status" value="1"/>
</dbReference>
<dbReference type="InterPro" id="IPR005018">
    <property type="entry name" value="DOMON_domain"/>
</dbReference>
<dbReference type="SUPFAM" id="SSF49344">
    <property type="entry name" value="CBD9-like"/>
    <property type="match status" value="1"/>
</dbReference>
<dbReference type="HOGENOM" id="CLU_1368686_0_0_1"/>
<dbReference type="Gene3D" id="2.60.40.1210">
    <property type="entry name" value="Cellobiose dehydrogenase, cytochrome domain"/>
    <property type="match status" value="1"/>
</dbReference>
<dbReference type="InterPro" id="IPR045266">
    <property type="entry name" value="DOH_DOMON"/>
</dbReference>
<dbReference type="GeneID" id="7835206"/>
<reference evidence="4" key="1">
    <citation type="journal article" date="2006" name="PLoS Biol.">
        <title>Macronuclear genome sequence of the ciliate Tetrahymena thermophila, a model eukaryote.</title>
        <authorList>
            <person name="Eisen J.A."/>
            <person name="Coyne R.S."/>
            <person name="Wu M."/>
            <person name="Wu D."/>
            <person name="Thiagarajan M."/>
            <person name="Wortman J.R."/>
            <person name="Badger J.H."/>
            <person name="Ren Q."/>
            <person name="Amedeo P."/>
            <person name="Jones K.M."/>
            <person name="Tallon L.J."/>
            <person name="Delcher A.L."/>
            <person name="Salzberg S.L."/>
            <person name="Silva J.C."/>
            <person name="Haas B.J."/>
            <person name="Majoros W.H."/>
            <person name="Farzad M."/>
            <person name="Carlton J.M."/>
            <person name="Smith R.K. Jr."/>
            <person name="Garg J."/>
            <person name="Pearlman R.E."/>
            <person name="Karrer K.M."/>
            <person name="Sun L."/>
            <person name="Manning G."/>
            <person name="Elde N.C."/>
            <person name="Turkewitz A.P."/>
            <person name="Asai D.J."/>
            <person name="Wilkes D.E."/>
            <person name="Wang Y."/>
            <person name="Cai H."/>
            <person name="Collins K."/>
            <person name="Stewart B.A."/>
            <person name="Lee S.R."/>
            <person name="Wilamowska K."/>
            <person name="Weinberg Z."/>
            <person name="Ruzzo W.L."/>
            <person name="Wloga D."/>
            <person name="Gaertig J."/>
            <person name="Frankel J."/>
            <person name="Tsao C.-C."/>
            <person name="Gorovsky M.A."/>
            <person name="Keeling P.J."/>
            <person name="Waller R.F."/>
            <person name="Patron N.J."/>
            <person name="Cherry J.M."/>
            <person name="Stover N.A."/>
            <person name="Krieger C.J."/>
            <person name="del Toro C."/>
            <person name="Ryder H.F."/>
            <person name="Williamson S.C."/>
            <person name="Barbeau R.A."/>
            <person name="Hamilton E.P."/>
            <person name="Orias E."/>
        </authorList>
    </citation>
    <scope>NUCLEOTIDE SEQUENCE [LARGE SCALE GENOMIC DNA]</scope>
    <source>
        <strain evidence="4">SB210</strain>
    </source>
</reference>
<dbReference type="Proteomes" id="UP000009168">
    <property type="component" value="Unassembled WGS sequence"/>
</dbReference>
<dbReference type="SMART" id="SM00664">
    <property type="entry name" value="DoH"/>
    <property type="match status" value="1"/>
</dbReference>